<evidence type="ECO:0000259" key="2">
    <source>
        <dbReference type="Pfam" id="PF20938"/>
    </source>
</evidence>
<dbReference type="Proteomes" id="UP000036045">
    <property type="component" value="Unassembled WGS sequence"/>
</dbReference>
<feature type="domain" description="DUF2264" evidence="2">
    <location>
        <begin position="372"/>
        <end position="581"/>
    </location>
</feature>
<evidence type="ECO:0000313" key="3">
    <source>
        <dbReference type="EMBL" id="KLV27061.1"/>
    </source>
</evidence>
<evidence type="ECO:0000313" key="4">
    <source>
        <dbReference type="Proteomes" id="UP000036045"/>
    </source>
</evidence>
<dbReference type="PATRIC" id="fig|1397.4.peg.4952"/>
<proteinExistence type="predicted"/>
<reference evidence="3 4" key="1">
    <citation type="submission" date="2015-05" db="EMBL/GenBank/DDBJ databases">
        <title>Whole genome sequence and identification of bacterial endophytes from Costus igneus.</title>
        <authorList>
            <person name="Lee Y.P."/>
            <person name="Gan H.M."/>
            <person name="Eng W."/>
            <person name="Wheatley M.S."/>
            <person name="Caraballo A."/>
            <person name="Polter S."/>
            <person name="Savka M.A."/>
            <person name="Hudson A.O."/>
        </authorList>
    </citation>
    <scope>NUCLEOTIDE SEQUENCE [LARGE SCALE GENOMIC DNA]</scope>
    <source>
        <strain evidence="3 4">RIT379</strain>
    </source>
</reference>
<name>A0A0J1IM58_NIACI</name>
<dbReference type="InterPro" id="IPR049349">
    <property type="entry name" value="DUF2264_N"/>
</dbReference>
<protein>
    <recommendedName>
        <fullName evidence="5">DUF2264 domain-containing protein</fullName>
    </recommendedName>
</protein>
<dbReference type="InterPro" id="IPR049237">
    <property type="entry name" value="DUF2264_C"/>
</dbReference>
<dbReference type="Pfam" id="PF20938">
    <property type="entry name" value="DUF2264_C"/>
    <property type="match status" value="1"/>
</dbReference>
<comment type="caution">
    <text evidence="3">The sequence shown here is derived from an EMBL/GenBank/DDBJ whole genome shotgun (WGS) entry which is preliminary data.</text>
</comment>
<sequence length="613" mass="70576">MDRLNQYNVKVKKNPLKTREDLERALYDLYGPLFKIGNEQKAGLLNLGTNGSVYGQKTRELEAFLRPFWGWGPLFSVTPNKYPAIKQQLVKGMIEGTTPTSDSYWGITGEYDQRFVEMAALSCTLIHCKVDFWDSLSTVQKENLANWLYQINEHTIPNNNWLFFRVLVNIALKKCGRIYSLEKLEADLQQLDQYYLENGWYFDGYKNQIDYYIPFAMHYYGLIYAKVMEDEDQERAAIYKERAIQFAQDFKEWFSSDGSAIPFGRSLTYRFAQSSFWAALAFADVEALPWGQIKKLVLNNLRYWFKQSIFSPEGLLTIGYGYQNLNMAEGYNAPGSPYWALKTFLLLALPENHPFWQAEEEPVKFLEKSVQKSPRMIIRHDSEGKEVQAFTSGQHSHEHAHADAKYEKLVYSTTFGFSVPKGNVLLKQGAFDNCLALSECDNRYRSRSGCESYEIHDDYIVSTWKPWKDVIIDTYLIPLTPWHVRIHRIHTNRELETAEGGFSAPVTEGAAYVTKDEHSLFYPSEVGTTGIIDIDGKRKADLIIPEPNTNLLYSKTVLPTLTSRLAPGKHLLVSSILGTDRGVEEISFQPIVSLAQECVMIQYRNRKYEIKIK</sequence>
<dbReference type="PIRSF" id="PIRSF014753">
    <property type="entry name" value="UCP014753"/>
    <property type="match status" value="1"/>
</dbReference>
<gene>
    <name evidence="3" type="ORF">ABW02_08860</name>
</gene>
<evidence type="ECO:0008006" key="5">
    <source>
        <dbReference type="Google" id="ProtNLM"/>
    </source>
</evidence>
<organism evidence="3 4">
    <name type="scientific">Niallia circulans</name>
    <name type="common">Bacillus circulans</name>
    <dbReference type="NCBI Taxonomy" id="1397"/>
    <lineage>
        <taxon>Bacteria</taxon>
        <taxon>Bacillati</taxon>
        <taxon>Bacillota</taxon>
        <taxon>Bacilli</taxon>
        <taxon>Bacillales</taxon>
        <taxon>Bacillaceae</taxon>
        <taxon>Niallia</taxon>
    </lineage>
</organism>
<evidence type="ECO:0000259" key="1">
    <source>
        <dbReference type="Pfam" id="PF10022"/>
    </source>
</evidence>
<dbReference type="Pfam" id="PF10022">
    <property type="entry name" value="DUF2264"/>
    <property type="match status" value="1"/>
</dbReference>
<dbReference type="AlphaFoldDB" id="A0A0J1IM58"/>
<dbReference type="PANTHER" id="PTHR35339:SF4">
    <property type="entry name" value="LINALOOL DEHYDRATASE_ISOMERASE DOMAIN-CONTAINING PROTEIN"/>
    <property type="match status" value="1"/>
</dbReference>
<dbReference type="PANTHER" id="PTHR35339">
    <property type="entry name" value="LINALOOL DEHYDRATASE_ISOMERASE DOMAIN-CONTAINING PROTEIN"/>
    <property type="match status" value="1"/>
</dbReference>
<keyword evidence="4" id="KW-1185">Reference proteome</keyword>
<feature type="domain" description="DUF2264" evidence="1">
    <location>
        <begin position="18"/>
        <end position="362"/>
    </location>
</feature>
<dbReference type="EMBL" id="LDPH01000006">
    <property type="protein sequence ID" value="KLV27061.1"/>
    <property type="molecule type" value="Genomic_DNA"/>
</dbReference>
<dbReference type="InterPro" id="IPR016624">
    <property type="entry name" value="UCP014753"/>
</dbReference>
<accession>A0A0J1IM58</accession>